<comment type="caution">
    <text evidence="3">The sequence shown here is derived from an EMBL/GenBank/DDBJ whole genome shotgun (WGS) entry which is preliminary data.</text>
</comment>
<feature type="compositionally biased region" description="Polar residues" evidence="1">
    <location>
        <begin position="117"/>
        <end position="132"/>
    </location>
</feature>
<evidence type="ECO:0000256" key="2">
    <source>
        <dbReference type="SAM" id="Phobius"/>
    </source>
</evidence>
<gene>
    <name evidence="3" type="ORF">AFUS01_LOCUS22755</name>
</gene>
<evidence type="ECO:0000256" key="1">
    <source>
        <dbReference type="SAM" id="MobiDB-lite"/>
    </source>
</evidence>
<keyword evidence="4" id="KW-1185">Reference proteome</keyword>
<accession>A0A8J2P761</accession>
<dbReference type="Proteomes" id="UP000708208">
    <property type="component" value="Unassembled WGS sequence"/>
</dbReference>
<sequence length="161" mass="16978">ASLHHVEIPQADPTMIGVVIGLALMSVTLCVVLRLFAKARFRENRTIFNTPNPRLMNVSLLKGSKTLLRGNSAPRSRRGSTASGRSGIEPGTPSSPNADHGPHIHDHGNGNAMALAGSSSRPKPTRQMSSDTAGDGTPMGRPGGAVNKQKFRHQDSVASNV</sequence>
<name>A0A8J2P761_9HEXA</name>
<evidence type="ECO:0000313" key="3">
    <source>
        <dbReference type="EMBL" id="CAG7734360.1"/>
    </source>
</evidence>
<feature type="region of interest" description="Disordered" evidence="1">
    <location>
        <begin position="66"/>
        <end position="161"/>
    </location>
</feature>
<evidence type="ECO:0000313" key="4">
    <source>
        <dbReference type="Proteomes" id="UP000708208"/>
    </source>
</evidence>
<keyword evidence="2" id="KW-1133">Transmembrane helix</keyword>
<proteinExistence type="predicted"/>
<feature type="non-terminal residue" evidence="3">
    <location>
        <position position="1"/>
    </location>
</feature>
<dbReference type="OrthoDB" id="6610549at2759"/>
<reference evidence="3" key="1">
    <citation type="submission" date="2021-06" db="EMBL/GenBank/DDBJ databases">
        <authorList>
            <person name="Hodson N. C."/>
            <person name="Mongue J. A."/>
            <person name="Jaron S. K."/>
        </authorList>
    </citation>
    <scope>NUCLEOTIDE SEQUENCE</scope>
</reference>
<feature type="transmembrane region" description="Helical" evidence="2">
    <location>
        <begin position="15"/>
        <end position="37"/>
    </location>
</feature>
<protein>
    <submittedName>
        <fullName evidence="3">Uncharacterized protein</fullName>
    </submittedName>
</protein>
<dbReference type="EMBL" id="CAJVCH010267771">
    <property type="protein sequence ID" value="CAG7734360.1"/>
    <property type="molecule type" value="Genomic_DNA"/>
</dbReference>
<keyword evidence="2" id="KW-0472">Membrane</keyword>
<dbReference type="AlphaFoldDB" id="A0A8J2P761"/>
<keyword evidence="2" id="KW-0812">Transmembrane</keyword>
<organism evidence="3 4">
    <name type="scientific">Allacma fusca</name>
    <dbReference type="NCBI Taxonomy" id="39272"/>
    <lineage>
        <taxon>Eukaryota</taxon>
        <taxon>Metazoa</taxon>
        <taxon>Ecdysozoa</taxon>
        <taxon>Arthropoda</taxon>
        <taxon>Hexapoda</taxon>
        <taxon>Collembola</taxon>
        <taxon>Symphypleona</taxon>
        <taxon>Sminthuridae</taxon>
        <taxon>Allacma</taxon>
    </lineage>
</organism>